<dbReference type="Gene3D" id="3.30.200.20">
    <property type="entry name" value="Phosphorylase Kinase, domain 1"/>
    <property type="match status" value="1"/>
</dbReference>
<evidence type="ECO:0000313" key="11">
    <source>
        <dbReference type="Proteomes" id="UP001231859"/>
    </source>
</evidence>
<reference evidence="10 11" key="1">
    <citation type="submission" date="2023-04" db="EMBL/GenBank/DDBJ databases">
        <title>Genome dynamics across the evolutionary transition to endosymbiosis.</title>
        <authorList>
            <person name="Siozios S."/>
            <person name="Nadal-Jimenez P."/>
            <person name="Azagi T."/>
            <person name="Sprong H."/>
            <person name="Frost C.L."/>
            <person name="Parratt S.R."/>
            <person name="Taylor G."/>
            <person name="Brettell L."/>
            <person name="Lew K.C."/>
            <person name="Croft L."/>
            <person name="King K.C."/>
            <person name="Brockhurst M.A."/>
            <person name="Hypsa V."/>
            <person name="Novakova E."/>
            <person name="Darby A.C."/>
            <person name="Hurst G.D.D."/>
        </authorList>
    </citation>
    <scope>NUCLEOTIDE SEQUENCE [LARGE SCALE GENOMIC DNA]</scope>
    <source>
        <strain evidence="11">aApi_AU</strain>
    </source>
</reference>
<feature type="domain" description="SAICAR synthetase/ADE2 N-terminal" evidence="9">
    <location>
        <begin position="7"/>
        <end position="231"/>
    </location>
</feature>
<dbReference type="SUPFAM" id="SSF56104">
    <property type="entry name" value="SAICAR synthase-like"/>
    <property type="match status" value="1"/>
</dbReference>
<dbReference type="Pfam" id="PF01259">
    <property type="entry name" value="SAICAR_synt"/>
    <property type="match status" value="1"/>
</dbReference>
<evidence type="ECO:0000256" key="7">
    <source>
        <dbReference type="ARBA" id="ARBA00048475"/>
    </source>
</evidence>
<keyword evidence="6 8" id="KW-0067">ATP-binding</keyword>
<dbReference type="CDD" id="cd01415">
    <property type="entry name" value="SAICAR_synt_PurC"/>
    <property type="match status" value="1"/>
</dbReference>
<dbReference type="EMBL" id="CP123759">
    <property type="protein sequence ID" value="WGO84743.1"/>
    <property type="molecule type" value="Genomic_DNA"/>
</dbReference>
<dbReference type="InterPro" id="IPR001636">
    <property type="entry name" value="SAICAR_synth"/>
</dbReference>
<name>A0ABY8P5H1_9GAMM</name>
<dbReference type="EC" id="6.3.2.6" evidence="8"/>
<evidence type="ECO:0000256" key="3">
    <source>
        <dbReference type="ARBA" id="ARBA00022598"/>
    </source>
</evidence>
<protein>
    <recommendedName>
        <fullName evidence="8">Phosphoribosylaminoimidazole-succinocarboxamide synthase</fullName>
        <ecNumber evidence="8">6.3.2.6</ecNumber>
    </recommendedName>
    <alternativeName>
        <fullName evidence="8">SAICAR synthetase</fullName>
    </alternativeName>
</protein>
<dbReference type="PROSITE" id="PS01058">
    <property type="entry name" value="SAICAR_SYNTHETASE_2"/>
    <property type="match status" value="1"/>
</dbReference>
<comment type="similarity">
    <text evidence="2 8">Belongs to the SAICAR synthetase family.</text>
</comment>
<comment type="catalytic activity">
    <reaction evidence="7 8">
        <text>5-amino-1-(5-phospho-D-ribosyl)imidazole-4-carboxylate + L-aspartate + ATP = (2S)-2-[5-amino-1-(5-phospho-beta-D-ribosyl)imidazole-4-carboxamido]succinate + ADP + phosphate + 2 H(+)</text>
        <dbReference type="Rhea" id="RHEA:22628"/>
        <dbReference type="ChEBI" id="CHEBI:15378"/>
        <dbReference type="ChEBI" id="CHEBI:29991"/>
        <dbReference type="ChEBI" id="CHEBI:30616"/>
        <dbReference type="ChEBI" id="CHEBI:43474"/>
        <dbReference type="ChEBI" id="CHEBI:58443"/>
        <dbReference type="ChEBI" id="CHEBI:77657"/>
        <dbReference type="ChEBI" id="CHEBI:456216"/>
        <dbReference type="EC" id="6.3.2.6"/>
    </reaction>
</comment>
<dbReference type="InterPro" id="IPR028923">
    <property type="entry name" value="SAICAR_synt/ADE2_N"/>
</dbReference>
<evidence type="ECO:0000313" key="10">
    <source>
        <dbReference type="EMBL" id="WGO84743.1"/>
    </source>
</evidence>
<keyword evidence="5 8" id="KW-0658">Purine biosynthesis</keyword>
<dbReference type="GO" id="GO:0004639">
    <property type="term" value="F:phosphoribosylaminoimidazolesuccinocarboxamide synthase activity"/>
    <property type="evidence" value="ECO:0007669"/>
    <property type="project" value="UniProtKB-EC"/>
</dbReference>
<dbReference type="PANTHER" id="PTHR43599:SF3">
    <property type="entry name" value="SI:DKEY-6E2.2"/>
    <property type="match status" value="1"/>
</dbReference>
<evidence type="ECO:0000256" key="1">
    <source>
        <dbReference type="ARBA" id="ARBA00004672"/>
    </source>
</evidence>
<keyword evidence="4 8" id="KW-0547">Nucleotide-binding</keyword>
<gene>
    <name evidence="8" type="primary">purC</name>
    <name evidence="10" type="ORF">QG404_07740</name>
</gene>
<keyword evidence="3 8" id="KW-0436">Ligase</keyword>
<dbReference type="InterPro" id="IPR033934">
    <property type="entry name" value="SAICAR_synt_PurC"/>
</dbReference>
<evidence type="ECO:0000259" key="9">
    <source>
        <dbReference type="Pfam" id="PF01259"/>
    </source>
</evidence>
<dbReference type="InterPro" id="IPR050089">
    <property type="entry name" value="SAICAR_synthetase"/>
</dbReference>
<proteinExistence type="inferred from homology"/>
<dbReference type="PROSITE" id="PS01057">
    <property type="entry name" value="SAICAR_SYNTHETASE_1"/>
    <property type="match status" value="1"/>
</dbReference>
<sequence>MQKKAELYRGKAKTVYLTDDPNLLVLEFRNDTSALDGERIEQFERKGMINNRFNHFIMQKLAQAGIPTQMERILSDTESLVKKLTMIPVECVIRNRAAGSLVKRLGIEEGKLLEPPIFDLFLKNDAHHDPMINESYCETFGWVSATHLGEMKRLSYKANEVLNALFDRADLILVDFKLEFGLFNGQVVLGDEFSPDGSRLWDKKTKDKLDKDRFRQSLGGLIEAYEEVAKRIGVCLD</sequence>
<dbReference type="Proteomes" id="UP001231859">
    <property type="component" value="Chromosome"/>
</dbReference>
<evidence type="ECO:0000256" key="5">
    <source>
        <dbReference type="ARBA" id="ARBA00022755"/>
    </source>
</evidence>
<evidence type="ECO:0000256" key="6">
    <source>
        <dbReference type="ARBA" id="ARBA00022840"/>
    </source>
</evidence>
<organism evidence="10 11">
    <name type="scientific">Arsenophonus apicola</name>
    <dbReference type="NCBI Taxonomy" id="2879119"/>
    <lineage>
        <taxon>Bacteria</taxon>
        <taxon>Pseudomonadati</taxon>
        <taxon>Pseudomonadota</taxon>
        <taxon>Gammaproteobacteria</taxon>
        <taxon>Enterobacterales</taxon>
        <taxon>Morganellaceae</taxon>
        <taxon>Arsenophonus</taxon>
    </lineage>
</organism>
<dbReference type="Gene3D" id="3.30.470.20">
    <property type="entry name" value="ATP-grasp fold, B domain"/>
    <property type="match status" value="1"/>
</dbReference>
<evidence type="ECO:0000256" key="2">
    <source>
        <dbReference type="ARBA" id="ARBA00010190"/>
    </source>
</evidence>
<dbReference type="NCBIfam" id="TIGR00081">
    <property type="entry name" value="purC"/>
    <property type="match status" value="1"/>
</dbReference>
<accession>A0ABY8P5H1</accession>
<dbReference type="PANTHER" id="PTHR43599">
    <property type="entry name" value="MULTIFUNCTIONAL PROTEIN ADE2"/>
    <property type="match status" value="1"/>
</dbReference>
<evidence type="ECO:0000256" key="4">
    <source>
        <dbReference type="ARBA" id="ARBA00022741"/>
    </source>
</evidence>
<evidence type="ECO:0000256" key="8">
    <source>
        <dbReference type="HAMAP-Rule" id="MF_00137"/>
    </source>
</evidence>
<comment type="pathway">
    <text evidence="1 8">Purine metabolism; IMP biosynthesis via de novo pathway; 5-amino-1-(5-phospho-D-ribosyl)imidazole-4-carboxamide from 5-amino-1-(5-phospho-D-ribosyl)imidazole-4-carboxylate: step 1/2.</text>
</comment>
<dbReference type="HAMAP" id="MF_00137">
    <property type="entry name" value="SAICAR_synth"/>
    <property type="match status" value="1"/>
</dbReference>
<dbReference type="InterPro" id="IPR018236">
    <property type="entry name" value="SAICAR_synthetase_CS"/>
</dbReference>
<keyword evidence="11" id="KW-1185">Reference proteome</keyword>
<dbReference type="RefSeq" id="WP_280939699.1">
    <property type="nucleotide sequence ID" value="NZ_CP123759.1"/>
</dbReference>